<dbReference type="InterPro" id="IPR011990">
    <property type="entry name" value="TPR-like_helical_dom_sf"/>
</dbReference>
<organism evidence="2 3">
    <name type="scientific">Paractinoplanes rishiriensis</name>
    <dbReference type="NCBI Taxonomy" id="1050105"/>
    <lineage>
        <taxon>Bacteria</taxon>
        <taxon>Bacillati</taxon>
        <taxon>Actinomycetota</taxon>
        <taxon>Actinomycetes</taxon>
        <taxon>Micromonosporales</taxon>
        <taxon>Micromonosporaceae</taxon>
        <taxon>Paractinoplanes</taxon>
    </lineage>
</organism>
<protein>
    <submittedName>
        <fullName evidence="2">Uncharacterized protein</fullName>
    </submittedName>
</protein>
<sequence>MTDEQPSAGAEPSETVARLIEALSGSGIEPAPEEIADAIWLATHLRSSGAGPPAGAPVRSGTEPAALPEPAEVGPPALPPTELVPPARSHPSAHSQPSAQALPPAESLPSARSVSQPAGGGPPLPPAEALQPGPALLEPLAVSRALRPLRLTGASLAEQILDEDASAEQTAEAGRWTPVLRAAPERLLDLCLVADESRSMVMWRGVIRQLSDLMRGVGAFRTVTAATLGTEEERAVFRVGSRISSWADILPGNPERRLVLFVTDSLSPWWRSETAARLLEWLADQGPVGLGHVMPFRLWRRCGLRYTPVRMWTERPAQPTADVHTRSQDGAGEPRGVAIPVFELSPRWLERWTAMVSGRSGTGIYGAAIYTGALATAAPERPPADRTADDLVRRFQANASPAAVTLARNLAAAPVTLATMRLIRTALQPQTAESELAEVFLGGLLQRTSPAGPAGTEDYDFRPGVREILLRGLPAEDALAVLTRVSEFLTARAGTTLNLPALLAGGSELVVSPADRPFAAVSAQVLRSVGGRYGDLAARLFAALPPEDRPPGPFPPPPVWADRDAEIADALRDGLAVVQGAGARTVATGFTWRQAGPADVLWLDASTPALLRWSLCARATRFGLPGDLPPATGYRRVLAALATDARRPLVVLDRAGPPAEIAPLLPDRPAGLLVVSDHPGWARAGTVIEAGHLTRRQAGDLLAGHGVPPDRRPGAIDRAGGDPTILEVLGRAWRQGGFEDWVTGGPGAYLRGLDRTDPVGAELLRLAAAFAAAPIPEPVLVAALRRPAAAVQGARGLVARGLLDDDPGGAGLVLPSALRSAFSEAAPPGGRHARAVAETLAGAPPSAHLAAHVAALLDPAQIGAPIGSRSGSGPVVLAEPGWAVDRAVGYWLDTDPAEAARLAENAWLRRDDMLGAGHFGTVAAGMLLGRALLNDGRPAVAAGVLRDCERRRGRRVPPDPGSVEALCRLGEFDAAHRLARRRHRLADHRGELADPRGEVVSTGGDLAWCAWWSGRVRQAAGLDRTRYLSTRGRSEAAVRWRHEFHRTLAGHPPAPDLSEALPPASAADAQRLAHLSLLRRHRGEPAAARDAAAAAVAWYDLHATAATLWDSLVAAARLAAAWRALGELDEAAAAGRLAHQQACDALGPRHVVTSSLVLDHAATLLAAGECEAGRLAAVPALYVLRPVLGIGHPIVLSGLGILASAQAGDAGAAAATGRRAVAASRAALGRGHPITVALAANWRLDRAAGPQRGRPPGRRLFDLDLPLR</sequence>
<reference evidence="2" key="1">
    <citation type="submission" date="2021-01" db="EMBL/GenBank/DDBJ databases">
        <title>Whole genome shotgun sequence of Actinoplanes rishiriensis NBRC 108556.</title>
        <authorList>
            <person name="Komaki H."/>
            <person name="Tamura T."/>
        </authorList>
    </citation>
    <scope>NUCLEOTIDE SEQUENCE</scope>
    <source>
        <strain evidence="2">NBRC 108556</strain>
    </source>
</reference>
<dbReference type="RefSeq" id="WP_203785950.1">
    <property type="nucleotide sequence ID" value="NZ_BOMV01000067.1"/>
</dbReference>
<evidence type="ECO:0000313" key="2">
    <source>
        <dbReference type="EMBL" id="GIE98931.1"/>
    </source>
</evidence>
<dbReference type="EMBL" id="BOMV01000067">
    <property type="protein sequence ID" value="GIE98931.1"/>
    <property type="molecule type" value="Genomic_DNA"/>
</dbReference>
<dbReference type="NCBIfam" id="NF041121">
    <property type="entry name" value="SAV_2336_NTERM"/>
    <property type="match status" value="1"/>
</dbReference>
<dbReference type="InterPro" id="IPR047738">
    <property type="entry name" value="SAV_2336-like_N"/>
</dbReference>
<dbReference type="Gene3D" id="1.25.40.10">
    <property type="entry name" value="Tetratricopeptide repeat domain"/>
    <property type="match status" value="1"/>
</dbReference>
<comment type="caution">
    <text evidence="2">The sequence shown here is derived from an EMBL/GenBank/DDBJ whole genome shotgun (WGS) entry which is preliminary data.</text>
</comment>
<evidence type="ECO:0000256" key="1">
    <source>
        <dbReference type="SAM" id="MobiDB-lite"/>
    </source>
</evidence>
<proteinExistence type="predicted"/>
<dbReference type="Proteomes" id="UP000636960">
    <property type="component" value="Unassembled WGS sequence"/>
</dbReference>
<keyword evidence="3" id="KW-1185">Reference proteome</keyword>
<feature type="region of interest" description="Disordered" evidence="1">
    <location>
        <begin position="46"/>
        <end position="132"/>
    </location>
</feature>
<dbReference type="AlphaFoldDB" id="A0A919MT60"/>
<evidence type="ECO:0000313" key="3">
    <source>
        <dbReference type="Proteomes" id="UP000636960"/>
    </source>
</evidence>
<name>A0A919MT60_9ACTN</name>
<accession>A0A919MT60</accession>
<gene>
    <name evidence="2" type="ORF">Ari01nite_63960</name>
</gene>